<reference evidence="4" key="3">
    <citation type="journal article" date="2022" name="Clin. Infect. Dis.">
        <title>Association between Clostridium innocuum and antibiotic-associated diarrhea in adults and children: A cross-sectional study and comparative genomics analysis.</title>
        <authorList>
            <person name="Cherny K.E."/>
            <person name="Muscat E.B."/>
            <person name="Balaji A."/>
            <person name="Mukherjee J."/>
            <person name="Ozer E.A."/>
            <person name="Angarone M.P."/>
            <person name="Hauser A.R."/>
            <person name="Sichel J.S."/>
            <person name="Amponsah E."/>
            <person name="Kociolek L.K."/>
        </authorList>
    </citation>
    <scope>NUCLEOTIDE SEQUENCE</scope>
    <source>
        <strain evidence="4">NU1-AC-029v</strain>
    </source>
</reference>
<evidence type="ECO:0000313" key="3">
    <source>
        <dbReference type="EMBL" id="KGJ53778.1"/>
    </source>
</evidence>
<gene>
    <name evidence="3" type="ORF">CIAN88_07315</name>
    <name evidence="5" type="ORF">GT664_15460</name>
    <name evidence="4" type="ORF">MKC95_10160</name>
</gene>
<dbReference type="SUPFAM" id="SSF81301">
    <property type="entry name" value="Nucleotidyltransferase"/>
    <property type="match status" value="1"/>
</dbReference>
<evidence type="ECO:0000313" key="4">
    <source>
        <dbReference type="EMBL" id="MCR0233129.1"/>
    </source>
</evidence>
<dbReference type="UniPathway" id="UPA00908">
    <property type="reaction ID" value="UER00884"/>
</dbReference>
<proteinExistence type="predicted"/>
<dbReference type="Pfam" id="PF04607">
    <property type="entry name" value="RelA_SpoT"/>
    <property type="match status" value="1"/>
</dbReference>
<evidence type="ECO:0000256" key="1">
    <source>
        <dbReference type="ARBA" id="ARBA00004976"/>
    </source>
</evidence>
<dbReference type="EMBL" id="JAKTMA010000015">
    <property type="protein sequence ID" value="MCR0233129.1"/>
    <property type="molecule type" value="Genomic_DNA"/>
</dbReference>
<comment type="caution">
    <text evidence="3">The sequence shown here is derived from an EMBL/GenBank/DDBJ whole genome shotgun (WGS) entry which is preliminary data.</text>
</comment>
<name>A0A099IA44_CLOIN</name>
<dbReference type="InterPro" id="IPR007685">
    <property type="entry name" value="RelA_SpoT"/>
</dbReference>
<evidence type="ECO:0000259" key="2">
    <source>
        <dbReference type="SMART" id="SM00954"/>
    </source>
</evidence>
<dbReference type="EMBL" id="WWTN01000029">
    <property type="protein sequence ID" value="MZH57106.1"/>
    <property type="molecule type" value="Genomic_DNA"/>
</dbReference>
<feature type="domain" description="RelA/SpoT" evidence="2">
    <location>
        <begin position="50"/>
        <end position="187"/>
    </location>
</feature>
<dbReference type="InterPro" id="IPR043519">
    <property type="entry name" value="NT_sf"/>
</dbReference>
<dbReference type="RefSeq" id="WP_009269139.1">
    <property type="nucleotide sequence ID" value="NZ_AP025565.1"/>
</dbReference>
<organism evidence="3 6">
    <name type="scientific">Clostridium innocuum</name>
    <dbReference type="NCBI Taxonomy" id="1522"/>
    <lineage>
        <taxon>Bacteria</taxon>
        <taxon>Bacillati</taxon>
        <taxon>Bacillota</taxon>
        <taxon>Clostridia</taxon>
        <taxon>Eubacteriales</taxon>
        <taxon>Clostridiaceae</taxon>
        <taxon>Clostridium</taxon>
    </lineage>
</organism>
<dbReference type="Proteomes" id="UP000030008">
    <property type="component" value="Unassembled WGS sequence"/>
</dbReference>
<protein>
    <submittedName>
        <fullName evidence="3">RelA/spoT family protein</fullName>
    </submittedName>
</protein>
<dbReference type="GO" id="GO:0015970">
    <property type="term" value="P:guanosine tetraphosphate biosynthetic process"/>
    <property type="evidence" value="ECO:0007669"/>
    <property type="project" value="UniProtKB-UniPathway"/>
</dbReference>
<dbReference type="Gene3D" id="3.30.460.10">
    <property type="entry name" value="Beta Polymerase, domain 2"/>
    <property type="match status" value="1"/>
</dbReference>
<evidence type="ECO:0000313" key="6">
    <source>
        <dbReference type="Proteomes" id="UP000030008"/>
    </source>
</evidence>
<reference evidence="5" key="2">
    <citation type="journal article" date="2019" name="Nat. Med.">
        <title>A library of human gut bacterial isolates paired with longitudinal multiomics data enables mechanistic microbiome research.</title>
        <authorList>
            <person name="Poyet M."/>
            <person name="Groussin M."/>
            <person name="Gibbons S.M."/>
            <person name="Avila-Pacheco J."/>
            <person name="Jiang X."/>
            <person name="Kearney S.M."/>
            <person name="Perrotta A.R."/>
            <person name="Berdy B."/>
            <person name="Zhao S."/>
            <person name="Lieberman T.D."/>
            <person name="Swanson P.K."/>
            <person name="Smith M."/>
            <person name="Roesemann S."/>
            <person name="Alexander J.E."/>
            <person name="Rich S.A."/>
            <person name="Livny J."/>
            <person name="Vlamakis H."/>
            <person name="Clish C."/>
            <person name="Bullock K."/>
            <person name="Deik A."/>
            <person name="Scott J."/>
            <person name="Pierce K.A."/>
            <person name="Xavier R.J."/>
            <person name="Alm E.J."/>
        </authorList>
    </citation>
    <scope>NUCLEOTIDE SEQUENCE</scope>
    <source>
        <strain evidence="5">BIOML-A12</strain>
    </source>
</reference>
<reference evidence="3 6" key="1">
    <citation type="submission" date="2014-08" db="EMBL/GenBank/DDBJ databases">
        <title>Clostridium innocuum, an unnegligible vancomycin-resistant pathogen causing extra-intestinal infections.</title>
        <authorList>
            <person name="Feng Y."/>
            <person name="Chiu C.-H."/>
        </authorList>
    </citation>
    <scope>NUCLEOTIDE SEQUENCE [LARGE SCALE GENOMIC DNA]</scope>
    <source>
        <strain evidence="3 6">AN88</strain>
    </source>
</reference>
<dbReference type="SMART" id="SM00954">
    <property type="entry name" value="RelA_SpoT"/>
    <property type="match status" value="1"/>
</dbReference>
<evidence type="ECO:0000313" key="5">
    <source>
        <dbReference type="EMBL" id="MZH57106.1"/>
    </source>
</evidence>
<dbReference type="PANTHER" id="PTHR41773:SF1">
    <property type="entry name" value="RELA_SPOT DOMAIN-CONTAINING PROTEIN"/>
    <property type="match status" value="1"/>
</dbReference>
<dbReference type="PANTHER" id="PTHR41773">
    <property type="entry name" value="GTP PYROPHOSPHATASE-RELATED"/>
    <property type="match status" value="1"/>
</dbReference>
<dbReference type="Proteomes" id="UP000604383">
    <property type="component" value="Unassembled WGS sequence"/>
</dbReference>
<sequence length="458" mass="54304">MRLKVFDTIDEALALLSENNEFYHEIEREIEQYLIAVFKESSEMIIDINSRVKSRESLREKIIRNRFYVENDSAQGILDNLSDLIGFIIECRFIEDEYNVLNKIRETLNIRNEEDGFYYNEINPHFFLDCASRQPQIQKNGFAIYRIDGYYLKDGQKVNVELQIKALVHSFWGEIEHKLVYKNTNYYVYDDFMKDLLASIKANLTITDRQLNIIYNQMQETSLSDASITETSFEKQISKAINDLFALKMNESIGFTMNLKSVSTILGHYIFIKDIRFDGGNNDRISSLFRTFKKLNSIQMDFENEILMDADFYSKDVFVHILGNYLISVLNRDYDWFVFFKMLFAIEPGNNMEDFCLFLNVIKNYLVDNYWLNTSFVRLPMDQSDLLHEECARILANSLCEIGTIDIIHDDKMVAINKAFVRFIEELENRVISYSDFMQYRSAYYEDWMQRMNNIFQK</sequence>
<dbReference type="Proteomes" id="UP001203972">
    <property type="component" value="Unassembled WGS sequence"/>
</dbReference>
<comment type="pathway">
    <text evidence="1">Purine metabolism; ppGpp biosynthesis; ppGpp from GTP: step 1/2.</text>
</comment>
<dbReference type="EMBL" id="JQIF01000033">
    <property type="protein sequence ID" value="KGJ53778.1"/>
    <property type="molecule type" value="Genomic_DNA"/>
</dbReference>
<dbReference type="AlphaFoldDB" id="A0A099IA44"/>
<accession>A0A099IA44</accession>